<gene>
    <name evidence="1" type="ORF">J2D77_11120</name>
</gene>
<dbReference type="RefSeq" id="WP_207846353.1">
    <property type="nucleotide sequence ID" value="NZ_JAFVMH010000005.1"/>
</dbReference>
<dbReference type="EMBL" id="JAFVMH010000005">
    <property type="protein sequence ID" value="MBO1325705.1"/>
    <property type="molecule type" value="Genomic_DNA"/>
</dbReference>
<dbReference type="Pfam" id="PF00300">
    <property type="entry name" value="His_Phos_1"/>
    <property type="match status" value="1"/>
</dbReference>
<accession>A0A939KNH4</accession>
<dbReference type="AlphaFoldDB" id="A0A939KNH4"/>
<proteinExistence type="predicted"/>
<dbReference type="SUPFAM" id="SSF53254">
    <property type="entry name" value="Phosphoglycerate mutase-like"/>
    <property type="match status" value="1"/>
</dbReference>
<keyword evidence="2" id="KW-1185">Reference proteome</keyword>
<protein>
    <submittedName>
        <fullName evidence="1">Histidine phosphatase family protein</fullName>
    </submittedName>
</protein>
<dbReference type="InterPro" id="IPR029033">
    <property type="entry name" value="His_PPase_superfam"/>
</dbReference>
<reference evidence="1" key="1">
    <citation type="submission" date="2021-03" db="EMBL/GenBank/DDBJ databases">
        <title>The complete genome sequence of Acetobacter sp. TBRC 12339.</title>
        <authorList>
            <person name="Charoenyingcharoen P."/>
            <person name="Yukphan P."/>
        </authorList>
    </citation>
    <scope>NUCLEOTIDE SEQUENCE</scope>
    <source>
        <strain evidence="1">TBRC 12339</strain>
    </source>
</reference>
<evidence type="ECO:0000313" key="1">
    <source>
        <dbReference type="EMBL" id="MBO1325705.1"/>
    </source>
</evidence>
<sequence length="181" mass="19309">MKLSCIASTLPGDARRGTIPPRNTASDDAPIAAWLRTVGPNGPIIAAPEIGPALARSCADLGMTIAPDLSERDHGQWHGYNLRDLSPDAVRRWVEDPDFAPPDGESMRAAFERIGGWLDHLPDGAESLVVIARPAVVRMLLIRALGGGVEMTRHLDVMPASRSAMSRHGGWRVSAIGVPLG</sequence>
<evidence type="ECO:0000313" key="2">
    <source>
        <dbReference type="Proteomes" id="UP000664073"/>
    </source>
</evidence>
<name>A0A939KNH4_9PROT</name>
<dbReference type="Gene3D" id="3.40.50.1240">
    <property type="entry name" value="Phosphoglycerate mutase-like"/>
    <property type="match status" value="1"/>
</dbReference>
<comment type="caution">
    <text evidence="1">The sequence shown here is derived from an EMBL/GenBank/DDBJ whole genome shotgun (WGS) entry which is preliminary data.</text>
</comment>
<dbReference type="InterPro" id="IPR013078">
    <property type="entry name" value="His_Pase_superF_clade-1"/>
</dbReference>
<dbReference type="Proteomes" id="UP000664073">
    <property type="component" value="Unassembled WGS sequence"/>
</dbReference>
<organism evidence="1 2">
    <name type="scientific">Acetobacter garciniae</name>
    <dbReference type="NCBI Taxonomy" id="2817435"/>
    <lineage>
        <taxon>Bacteria</taxon>
        <taxon>Pseudomonadati</taxon>
        <taxon>Pseudomonadota</taxon>
        <taxon>Alphaproteobacteria</taxon>
        <taxon>Acetobacterales</taxon>
        <taxon>Acetobacteraceae</taxon>
        <taxon>Acetobacter</taxon>
    </lineage>
</organism>